<dbReference type="Gene3D" id="3.40.50.1460">
    <property type="match status" value="1"/>
</dbReference>
<gene>
    <name evidence="3" type="ORF">J5V16_20405</name>
</gene>
<organism evidence="3 4">
    <name type="scientific">Glycomyces niveus</name>
    <dbReference type="NCBI Taxonomy" id="2820287"/>
    <lineage>
        <taxon>Bacteria</taxon>
        <taxon>Bacillati</taxon>
        <taxon>Actinomycetota</taxon>
        <taxon>Actinomycetes</taxon>
        <taxon>Glycomycetales</taxon>
        <taxon>Glycomycetaceae</taxon>
        <taxon>Glycomyces</taxon>
    </lineage>
</organism>
<protein>
    <submittedName>
        <fullName evidence="3">Caspase family protein</fullName>
    </submittedName>
</protein>
<feature type="region of interest" description="Disordered" evidence="1">
    <location>
        <begin position="235"/>
        <end position="290"/>
    </location>
</feature>
<dbReference type="Pfam" id="PF00656">
    <property type="entry name" value="Peptidase_C14"/>
    <property type="match status" value="1"/>
</dbReference>
<keyword evidence="4" id="KW-1185">Reference proteome</keyword>
<dbReference type="InterPro" id="IPR029030">
    <property type="entry name" value="Caspase-like_dom_sf"/>
</dbReference>
<name>A0ABS3U8T5_9ACTN</name>
<evidence type="ECO:0000256" key="1">
    <source>
        <dbReference type="SAM" id="MobiDB-lite"/>
    </source>
</evidence>
<evidence type="ECO:0000313" key="4">
    <source>
        <dbReference type="Proteomes" id="UP000681341"/>
    </source>
</evidence>
<dbReference type="SUPFAM" id="SSF52129">
    <property type="entry name" value="Caspase-like"/>
    <property type="match status" value="1"/>
</dbReference>
<proteinExistence type="predicted"/>
<accession>A0ABS3U8T5</accession>
<comment type="caution">
    <text evidence="3">The sequence shown here is derived from an EMBL/GenBank/DDBJ whole genome shotgun (WGS) entry which is preliminary data.</text>
</comment>
<dbReference type="InterPro" id="IPR011600">
    <property type="entry name" value="Pept_C14_caspase"/>
</dbReference>
<evidence type="ECO:0000259" key="2">
    <source>
        <dbReference type="Pfam" id="PF00656"/>
    </source>
</evidence>
<reference evidence="3 4" key="1">
    <citation type="submission" date="2021-03" db="EMBL/GenBank/DDBJ databases">
        <title>Glycomyces sp. nov., a novel actinomycete isolated from soil.</title>
        <authorList>
            <person name="Yang X."/>
            <person name="Xu X."/>
        </authorList>
    </citation>
    <scope>NUCLEOTIDE SEQUENCE [LARGE SCALE GENOMIC DNA]</scope>
    <source>
        <strain evidence="3 4">NEAU-S30</strain>
    </source>
</reference>
<evidence type="ECO:0000313" key="3">
    <source>
        <dbReference type="EMBL" id="MBO3735199.1"/>
    </source>
</evidence>
<dbReference type="RefSeq" id="WP_208498823.1">
    <property type="nucleotide sequence ID" value="NZ_JAGFNP010000013.1"/>
</dbReference>
<dbReference type="EMBL" id="JAGFNP010000013">
    <property type="protein sequence ID" value="MBO3735199.1"/>
    <property type="molecule type" value="Genomic_DNA"/>
</dbReference>
<dbReference type="Proteomes" id="UP000681341">
    <property type="component" value="Unassembled WGS sequence"/>
</dbReference>
<feature type="domain" description="Peptidase C14 caspase" evidence="2">
    <location>
        <begin position="7"/>
        <end position="222"/>
    </location>
</feature>
<feature type="compositionally biased region" description="Basic and acidic residues" evidence="1">
    <location>
        <begin position="254"/>
        <end position="264"/>
    </location>
</feature>
<dbReference type="NCBIfam" id="NF047832">
    <property type="entry name" value="caspase_w_EACC1"/>
    <property type="match status" value="1"/>
</dbReference>
<sequence>MTDRRYRALLIGNAVFRRDPQGLPKLHGPRADVDALCEALADPQSGLFAPEDIEPLIDRNVQSLREELYRFFIEEAARDDVLLLYYSGHGKLDLQGRLHLCASDTRVGSLPVTALKYKEDIEALVKESPASSAVTVLDCCHSGAFRGGELKVKATGKGRCVITSASATELALDTIGPGGTSPFTSALVTGLRYARAEGRLTAQVLYDYLETELSSAGNSRPQFFFDGEGAIPLARRYSHGPPSSALELSTPQQPDRRPESDPTEQHPMAGELPESPGADGEEDEPSWLTLPEPRSHLWSLLNEAAASSLSAGGEQASVDRLREVIDVSVGLDARWSRAVFKRLADGGEKQAFVEATAAGLAKRDPHRAFDFASEFTEGSPEHTGAHLAIASALPESEPELALRSLQTAINHSTSHYGEREVLLALRLLEIHSYACGREPGEADAALARVARDLMEWDPRVWTDAVAELHAFLKQDRVPASEPTFHTEVALRLATFDPGSALDFFVLEGRFLQERSLTQVAIPVIVRGAGAMLGFDPPTGHRLLEIAERRCHTAEDWTALYSALHELLRASPGPAPAIAGHLVTAVERAVDQVPEDEYWQLRVTPDHLVATAPAAAGRLLRLDPDEDRARAGLISLARKAATVDAVAARSIATAAERLVLSILDETEQADKIASLAEAFAAIDPDHALRLVRAIPETSYRQAGAIRRVANVFTRSFPDRIEPLAVEFTSHDERRVFDVYSGIAEVDPALAVGLVASMADSRDKQAIIALAARNLMLSEPDQASEIALGLSDTAERAHTLHSLVSRIAAADPDRAAVLARKIPTDAKCAFDRATALCSASRALSPHRPDQAEYLLSLAERSADLMDDGPLKGSVICNIANSYIKSGLVSFRVSQLLAAAERLVPAEAAGGNMLIGKTRLEIMVAWAAIAPTQAERIASESRESSRSRDFYLRSAAIAMAPADPRRAEQFAFKISDQWERLQTIAVLVGELCESAPARAERLALAMEPGEHRTRALLAVAEALQRRRSGA</sequence>